<dbReference type="SUPFAM" id="SSF47413">
    <property type="entry name" value="lambda repressor-like DNA-binding domains"/>
    <property type="match status" value="1"/>
</dbReference>
<dbReference type="InterPro" id="IPR010982">
    <property type="entry name" value="Lambda_DNA-bd_dom_sf"/>
</dbReference>
<feature type="domain" description="HTH cro/C1-type" evidence="1">
    <location>
        <begin position="6"/>
        <end position="39"/>
    </location>
</feature>
<evidence type="ECO:0000313" key="2">
    <source>
        <dbReference type="EMBL" id="RBQ11670.1"/>
    </source>
</evidence>
<evidence type="ECO:0000313" key="3">
    <source>
        <dbReference type="Proteomes" id="UP000253303"/>
    </source>
</evidence>
<keyword evidence="3" id="KW-1185">Reference proteome</keyword>
<dbReference type="Proteomes" id="UP000253303">
    <property type="component" value="Unassembled WGS sequence"/>
</dbReference>
<protein>
    <submittedName>
        <fullName evidence="2">Transcriptional regulator</fullName>
    </submittedName>
</protein>
<dbReference type="CDD" id="cd00093">
    <property type="entry name" value="HTH_XRE"/>
    <property type="match status" value="1"/>
</dbReference>
<dbReference type="PROSITE" id="PS50943">
    <property type="entry name" value="HTH_CROC1"/>
    <property type="match status" value="1"/>
</dbReference>
<organism evidence="2 3">
    <name type="scientific">Spongiactinospora rosea</name>
    <dbReference type="NCBI Taxonomy" id="2248750"/>
    <lineage>
        <taxon>Bacteria</taxon>
        <taxon>Bacillati</taxon>
        <taxon>Actinomycetota</taxon>
        <taxon>Actinomycetes</taxon>
        <taxon>Streptosporangiales</taxon>
        <taxon>Streptosporangiaceae</taxon>
        <taxon>Spongiactinospora</taxon>
    </lineage>
</organism>
<gene>
    <name evidence="2" type="ORF">DP939_44805</name>
</gene>
<comment type="caution">
    <text evidence="2">The sequence shown here is derived from an EMBL/GenBank/DDBJ whole genome shotgun (WGS) entry which is preliminary data.</text>
</comment>
<proteinExistence type="predicted"/>
<dbReference type="EMBL" id="QMEY01000055">
    <property type="protein sequence ID" value="RBQ11670.1"/>
    <property type="molecule type" value="Genomic_DNA"/>
</dbReference>
<dbReference type="InterPro" id="IPR001387">
    <property type="entry name" value="Cro/C1-type_HTH"/>
</dbReference>
<sequence length="356" mass="39813">MSGYVLKILRESIGMTQEQMAETLRVDQTTVQSWESGRRPLMAIATGNYLRLRSLMLRSGVDSLMLFHLDLAVEADRFVAYILNSDPGKVDDTDHPLSSWVMTGPFTELLAWPFTTIPPVGLQAATARISRRGPVAGAPLLHGDEKAHFFRHLRQVAESADPEGEGGMLLRRQAHYIASFDSGGEIAEWLISTQRAEERRLDRSSMWTPSWAVARSGAHSLARLGDHDALPRFVETRFAEEQCEVANLNYWAYWIGEIGESQWSDTFMITMDPDSWGGARLARHLIDRLSAQNPYIDVIVHTLWALISKRPTALAPPAADDLTAAVCRVLDEGTVSPGSKRKLDSVLYAVRMIRRQ</sequence>
<accession>A0A366LD22</accession>
<dbReference type="GO" id="GO:0003677">
    <property type="term" value="F:DNA binding"/>
    <property type="evidence" value="ECO:0007669"/>
    <property type="project" value="InterPro"/>
</dbReference>
<name>A0A366LD22_9ACTN</name>
<dbReference type="Gene3D" id="1.10.260.40">
    <property type="entry name" value="lambda repressor-like DNA-binding domains"/>
    <property type="match status" value="1"/>
</dbReference>
<evidence type="ECO:0000259" key="1">
    <source>
        <dbReference type="PROSITE" id="PS50943"/>
    </source>
</evidence>
<dbReference type="OrthoDB" id="4509586at2"/>
<dbReference type="SMART" id="SM00530">
    <property type="entry name" value="HTH_XRE"/>
    <property type="match status" value="1"/>
</dbReference>
<dbReference type="Pfam" id="PF01381">
    <property type="entry name" value="HTH_3"/>
    <property type="match status" value="1"/>
</dbReference>
<reference evidence="2 3" key="1">
    <citation type="submission" date="2018-06" db="EMBL/GenBank/DDBJ databases">
        <title>Sphaerisporangium craniellae sp. nov., isolated from a marine sponge in the South China Sea.</title>
        <authorList>
            <person name="Li L."/>
        </authorList>
    </citation>
    <scope>NUCLEOTIDE SEQUENCE [LARGE SCALE GENOMIC DNA]</scope>
    <source>
        <strain evidence="2 3">LHW63015</strain>
    </source>
</reference>
<dbReference type="AlphaFoldDB" id="A0A366LD22"/>